<dbReference type="PANTHER" id="PTHR33284">
    <property type="entry name" value="RIBOSOMAL PROTEIN L25/GLN-TRNA SYNTHETASE, ANTI-CODON-BINDING DOMAIN-CONTAINING PROTEIN"/>
    <property type="match status" value="1"/>
</dbReference>
<dbReference type="InterPro" id="IPR020930">
    <property type="entry name" value="Ribosomal_uL5_bac-type"/>
</dbReference>
<keyword evidence="6" id="KW-1185">Reference proteome</keyword>
<evidence type="ECO:0000256" key="1">
    <source>
        <dbReference type="ARBA" id="ARBA00022980"/>
    </source>
</evidence>
<dbReference type="FunFam" id="2.170.120.20:FF:000006">
    <property type="entry name" value="Ribosomal protein L25/Gln-tRNA synthetase, anti-codon-binding domain-containing protein"/>
    <property type="match status" value="1"/>
</dbReference>
<dbReference type="CDD" id="cd00495">
    <property type="entry name" value="Ribosomal_L25_TL5_CTC"/>
    <property type="match status" value="1"/>
</dbReference>
<protein>
    <recommendedName>
        <fullName evidence="7">Ribosomal protein L25 beta domain-containing protein</fullName>
    </recommendedName>
</protein>
<dbReference type="GO" id="GO:0003735">
    <property type="term" value="F:structural constituent of ribosome"/>
    <property type="evidence" value="ECO:0007669"/>
    <property type="project" value="InterPro"/>
</dbReference>
<dbReference type="SUPFAM" id="SSF50715">
    <property type="entry name" value="Ribosomal protein L25-like"/>
    <property type="match status" value="1"/>
</dbReference>
<gene>
    <name evidence="5" type="ORF">H6P81_020887</name>
</gene>
<evidence type="ECO:0008006" key="7">
    <source>
        <dbReference type="Google" id="ProtNLM"/>
    </source>
</evidence>
<dbReference type="PANTHER" id="PTHR33284:SF2">
    <property type="entry name" value="RIBOSOMAL PROTEIN L25_GLN-TRNA SYNTHETASE, ANTI-CODON-BINDING DOMAIN-CONTAINING PROTEIN"/>
    <property type="match status" value="1"/>
</dbReference>
<sequence length="242" mass="26713">MLKKCCSQAVRLSSPGPLQEFISSFCTYSSLVSSSRRLKTIDATPREVSGQRASSKLRSQGQIPSVVLSRGEYSGDGLGHVSKKLLVSTDRKQIKSLLWIVKPELFCSTPFELQIRAGSGSSCILQSGRVLPVKLHVSPETREVLNLVFEWLDDKSEISVDVPVVIKGHETSPGLQKGGTLNKIINSLKFQCPVDEIPQKVEVDVRNLDVGDKITLQDLEFNPSLKLLSKIDSRPICKIVRK</sequence>
<dbReference type="GO" id="GO:0008097">
    <property type="term" value="F:5S rRNA binding"/>
    <property type="evidence" value="ECO:0007669"/>
    <property type="project" value="TreeGrafter"/>
</dbReference>
<organism evidence="5 6">
    <name type="scientific">Aristolochia fimbriata</name>
    <name type="common">White veined hardy Dutchman's pipe vine</name>
    <dbReference type="NCBI Taxonomy" id="158543"/>
    <lineage>
        <taxon>Eukaryota</taxon>
        <taxon>Viridiplantae</taxon>
        <taxon>Streptophyta</taxon>
        <taxon>Embryophyta</taxon>
        <taxon>Tracheophyta</taxon>
        <taxon>Spermatophyta</taxon>
        <taxon>Magnoliopsida</taxon>
        <taxon>Magnoliidae</taxon>
        <taxon>Piperales</taxon>
        <taxon>Aristolochiaceae</taxon>
        <taxon>Aristolochia</taxon>
    </lineage>
</organism>
<feature type="domain" description="Large ribosomal subunit protein bL25 beta" evidence="4">
    <location>
        <begin position="157"/>
        <end position="240"/>
    </location>
</feature>
<dbReference type="Pfam" id="PF14693">
    <property type="entry name" value="Ribosomal_TL5_C"/>
    <property type="match status" value="1"/>
</dbReference>
<dbReference type="InterPro" id="IPR020056">
    <property type="entry name" value="Rbsml_bL25/Gln-tRNA_synth_N"/>
</dbReference>
<proteinExistence type="predicted"/>
<dbReference type="InterPro" id="IPR037121">
    <property type="entry name" value="Ribosomal_bL25_C"/>
</dbReference>
<evidence type="ECO:0000313" key="5">
    <source>
        <dbReference type="EMBL" id="KAG9440722.1"/>
    </source>
</evidence>
<accession>A0AAV7DVN7</accession>
<dbReference type="EMBL" id="JAINDJ010000008">
    <property type="protein sequence ID" value="KAG9440722.1"/>
    <property type="molecule type" value="Genomic_DNA"/>
</dbReference>
<evidence type="ECO:0000313" key="6">
    <source>
        <dbReference type="Proteomes" id="UP000825729"/>
    </source>
</evidence>
<name>A0AAV7DVN7_ARIFI</name>
<feature type="domain" description="Large ribosomal subunit protein bL25 L25" evidence="3">
    <location>
        <begin position="41"/>
        <end position="144"/>
    </location>
</feature>
<dbReference type="Gene3D" id="2.40.240.10">
    <property type="entry name" value="Ribosomal Protein L25, Chain P"/>
    <property type="match status" value="1"/>
</dbReference>
<keyword evidence="1" id="KW-0689">Ribosomal protein</keyword>
<dbReference type="AlphaFoldDB" id="A0AAV7DVN7"/>
<dbReference type="Gene3D" id="2.170.120.20">
    <property type="entry name" value="Ribosomal protein L25, beta domain"/>
    <property type="match status" value="1"/>
</dbReference>
<dbReference type="GO" id="GO:0022625">
    <property type="term" value="C:cytosolic large ribosomal subunit"/>
    <property type="evidence" value="ECO:0007669"/>
    <property type="project" value="TreeGrafter"/>
</dbReference>
<evidence type="ECO:0000259" key="3">
    <source>
        <dbReference type="Pfam" id="PF01386"/>
    </source>
</evidence>
<dbReference type="Proteomes" id="UP000825729">
    <property type="component" value="Unassembled WGS sequence"/>
</dbReference>
<evidence type="ECO:0000259" key="4">
    <source>
        <dbReference type="Pfam" id="PF14693"/>
    </source>
</evidence>
<evidence type="ECO:0000256" key="2">
    <source>
        <dbReference type="ARBA" id="ARBA00023274"/>
    </source>
</evidence>
<dbReference type="InterPro" id="IPR029751">
    <property type="entry name" value="Ribosomal_L25_dom"/>
</dbReference>
<dbReference type="InterPro" id="IPR020057">
    <property type="entry name" value="Ribosomal_bL25_b-dom"/>
</dbReference>
<dbReference type="GO" id="GO:0006412">
    <property type="term" value="P:translation"/>
    <property type="evidence" value="ECO:0007669"/>
    <property type="project" value="InterPro"/>
</dbReference>
<comment type="caution">
    <text evidence="5">The sequence shown here is derived from an EMBL/GenBank/DDBJ whole genome shotgun (WGS) entry which is preliminary data.</text>
</comment>
<dbReference type="Pfam" id="PF01386">
    <property type="entry name" value="Ribosomal_L25p"/>
    <property type="match status" value="1"/>
</dbReference>
<dbReference type="InterPro" id="IPR011035">
    <property type="entry name" value="Ribosomal_bL25/Gln-tRNA_synth"/>
</dbReference>
<reference evidence="5 6" key="1">
    <citation type="submission" date="2021-07" db="EMBL/GenBank/DDBJ databases">
        <title>The Aristolochia fimbriata genome: insights into angiosperm evolution, floral development and chemical biosynthesis.</title>
        <authorList>
            <person name="Jiao Y."/>
        </authorList>
    </citation>
    <scope>NUCLEOTIDE SEQUENCE [LARGE SCALE GENOMIC DNA]</scope>
    <source>
        <strain evidence="5">IBCAS-2021</strain>
        <tissue evidence="5">Leaf</tissue>
    </source>
</reference>
<keyword evidence="2" id="KW-0687">Ribonucleoprotein</keyword>